<reference evidence="3 4" key="1">
    <citation type="submission" date="2019-02" db="EMBL/GenBank/DDBJ databases">
        <title>Deep-cultivation of Planctomycetes and their phenomic and genomic characterization uncovers novel biology.</title>
        <authorList>
            <person name="Wiegand S."/>
            <person name="Jogler M."/>
            <person name="Boedeker C."/>
            <person name="Pinto D."/>
            <person name="Vollmers J."/>
            <person name="Rivas-Marin E."/>
            <person name="Kohn T."/>
            <person name="Peeters S.H."/>
            <person name="Heuer A."/>
            <person name="Rast P."/>
            <person name="Oberbeckmann S."/>
            <person name="Bunk B."/>
            <person name="Jeske O."/>
            <person name="Meyerdierks A."/>
            <person name="Storesund J.E."/>
            <person name="Kallscheuer N."/>
            <person name="Luecker S."/>
            <person name="Lage O.M."/>
            <person name="Pohl T."/>
            <person name="Merkel B.J."/>
            <person name="Hornburger P."/>
            <person name="Mueller R.-W."/>
            <person name="Bruemmer F."/>
            <person name="Labrenz M."/>
            <person name="Spormann A.M."/>
            <person name="Op Den Camp H."/>
            <person name="Overmann J."/>
            <person name="Amann R."/>
            <person name="Jetten M.S.M."/>
            <person name="Mascher T."/>
            <person name="Medema M.H."/>
            <person name="Devos D.P."/>
            <person name="Kaster A.-K."/>
            <person name="Ovreas L."/>
            <person name="Rohde M."/>
            <person name="Galperin M.Y."/>
            <person name="Jogler C."/>
        </authorList>
    </citation>
    <scope>NUCLEOTIDE SEQUENCE [LARGE SCALE GENOMIC DNA]</scope>
    <source>
        <strain evidence="3 4">Pla52n</strain>
    </source>
</reference>
<organism evidence="3 4">
    <name type="scientific">Stieleria varia</name>
    <dbReference type="NCBI Taxonomy" id="2528005"/>
    <lineage>
        <taxon>Bacteria</taxon>
        <taxon>Pseudomonadati</taxon>
        <taxon>Planctomycetota</taxon>
        <taxon>Planctomycetia</taxon>
        <taxon>Pirellulales</taxon>
        <taxon>Pirellulaceae</taxon>
        <taxon>Stieleria</taxon>
    </lineage>
</organism>
<feature type="region of interest" description="Disordered" evidence="2">
    <location>
        <begin position="28"/>
        <end position="54"/>
    </location>
</feature>
<evidence type="ECO:0000313" key="4">
    <source>
        <dbReference type="Proteomes" id="UP000320176"/>
    </source>
</evidence>
<dbReference type="AlphaFoldDB" id="A0A5C6BAF2"/>
<gene>
    <name evidence="3" type="primary">ttgI</name>
    <name evidence="3" type="ORF">Pla52n_08410</name>
</gene>
<evidence type="ECO:0000256" key="1">
    <source>
        <dbReference type="ARBA" id="ARBA00007613"/>
    </source>
</evidence>
<evidence type="ECO:0000256" key="2">
    <source>
        <dbReference type="SAM" id="MobiDB-lite"/>
    </source>
</evidence>
<dbReference type="EMBL" id="SJPN01000001">
    <property type="protein sequence ID" value="TWU08259.1"/>
    <property type="molecule type" value="Genomic_DNA"/>
</dbReference>
<comment type="similarity">
    <text evidence="1">Belongs to the outer membrane factor (OMF) (TC 1.B.17) family.</text>
</comment>
<dbReference type="Gene3D" id="1.20.1600.10">
    <property type="entry name" value="Outer membrane efflux proteins (OEP)"/>
    <property type="match status" value="1"/>
</dbReference>
<dbReference type="PANTHER" id="PTHR30203">
    <property type="entry name" value="OUTER MEMBRANE CATION EFFLUX PROTEIN"/>
    <property type="match status" value="1"/>
</dbReference>
<sequence>MTHYRPANAQLLSLDGILTGPLCLPIDQTQRGPVRRNTPDGGAASRQPRNGIRQNSLPKLSWPFALALTLFLNATACPHVTGQYSLPQPLAEPSDLMVQHHGTSTMLPNVPVPIPHGPYDGYLDSYRSRAFELPNDAPNQIDWGQIIGSQQSDDVSGLSTIDAVIESLPLQMWWDERMQNQIGLSDQTYPVDVGTLAQIALLSSPRVQSLLATPHIRQSDVVVADAEFDPTLFLEGKYSDANDPVGSTLTTGDGSTRFRDETLTSALGVRSKNRAGGELDLSQRGGFQENNSLFLTPNPQGTTRLELNYTHPLMRDGGQAVNRTRIVLAQLDWKVSRTETRQELENHLLAVTEAYWNLYEARVHWLQQQKLIASASRLYEILWARRDVDSHQRQILRAQSALTSRKSELARAATRIKNAQAQIRMLTGSAELLNVSSWEWTPIDRPLAIPVAANVRQSVIEALENRADVTQAIRKIQAVSTKVGAAKNQVLPRLDLILGAYVAGLDSDRNTFGAFGNQFSEGRPGYSMGMLYELPAGRRASLARLNRTRWEMTQAIADFQQTTETVFTEVEIAVRETETLYNEMVAKKLAIDAAESEVSFLTQRWEQLPNPNESAIVLIESLLTAQERLADEESAMIEAQIDYAMAWVRLRKVSGILLRVDTMMPETGQAEIVAQDTSCSETGGQP</sequence>
<comment type="caution">
    <text evidence="3">The sequence shown here is derived from an EMBL/GenBank/DDBJ whole genome shotgun (WGS) entry which is preliminary data.</text>
</comment>
<dbReference type="PANTHER" id="PTHR30203:SF33">
    <property type="entry name" value="BLR4455 PROTEIN"/>
    <property type="match status" value="1"/>
</dbReference>
<accession>A0A5C6BAF2</accession>
<dbReference type="InterPro" id="IPR010131">
    <property type="entry name" value="MdtP/NodT-like"/>
</dbReference>
<dbReference type="OrthoDB" id="234964at2"/>
<dbReference type="GO" id="GO:0015562">
    <property type="term" value="F:efflux transmembrane transporter activity"/>
    <property type="evidence" value="ECO:0007669"/>
    <property type="project" value="InterPro"/>
</dbReference>
<name>A0A5C6BAF2_9BACT</name>
<evidence type="ECO:0000313" key="3">
    <source>
        <dbReference type="EMBL" id="TWU08259.1"/>
    </source>
</evidence>
<protein>
    <submittedName>
        <fullName evidence="3">Toluene efflux pump outer membrane protein TtgI</fullName>
    </submittedName>
</protein>
<proteinExistence type="inferred from homology"/>
<dbReference type="Proteomes" id="UP000320176">
    <property type="component" value="Unassembled WGS sequence"/>
</dbReference>
<dbReference type="InterPro" id="IPR003423">
    <property type="entry name" value="OMP_efflux"/>
</dbReference>
<keyword evidence="4" id="KW-1185">Reference proteome</keyword>
<dbReference type="SUPFAM" id="SSF56954">
    <property type="entry name" value="Outer membrane efflux proteins (OEP)"/>
    <property type="match status" value="1"/>
</dbReference>
<dbReference type="Pfam" id="PF02321">
    <property type="entry name" value="OEP"/>
    <property type="match status" value="1"/>
</dbReference>